<proteinExistence type="predicted"/>
<dbReference type="EMBL" id="LGRX02004288">
    <property type="protein sequence ID" value="KAK3280725.1"/>
    <property type="molecule type" value="Genomic_DNA"/>
</dbReference>
<evidence type="ECO:0000313" key="1">
    <source>
        <dbReference type="EMBL" id="KAK3280725.1"/>
    </source>
</evidence>
<name>A0AAE0GMJ2_9CHLO</name>
<keyword evidence="2" id="KW-1185">Reference proteome</keyword>
<dbReference type="AlphaFoldDB" id="A0AAE0GMJ2"/>
<evidence type="ECO:0000313" key="2">
    <source>
        <dbReference type="Proteomes" id="UP001190700"/>
    </source>
</evidence>
<gene>
    <name evidence="1" type="ORF">CYMTET_11448</name>
</gene>
<protein>
    <submittedName>
        <fullName evidence="1">Uncharacterized protein</fullName>
    </submittedName>
</protein>
<organism evidence="1 2">
    <name type="scientific">Cymbomonas tetramitiformis</name>
    <dbReference type="NCBI Taxonomy" id="36881"/>
    <lineage>
        <taxon>Eukaryota</taxon>
        <taxon>Viridiplantae</taxon>
        <taxon>Chlorophyta</taxon>
        <taxon>Pyramimonadophyceae</taxon>
        <taxon>Pyramimonadales</taxon>
        <taxon>Pyramimonadaceae</taxon>
        <taxon>Cymbomonas</taxon>
    </lineage>
</organism>
<accession>A0AAE0GMJ2</accession>
<comment type="caution">
    <text evidence="1">The sequence shown here is derived from an EMBL/GenBank/DDBJ whole genome shotgun (WGS) entry which is preliminary data.</text>
</comment>
<reference evidence="1 2" key="1">
    <citation type="journal article" date="2015" name="Genome Biol. Evol.">
        <title>Comparative Genomics of a Bacterivorous Green Alga Reveals Evolutionary Causalities and Consequences of Phago-Mixotrophic Mode of Nutrition.</title>
        <authorList>
            <person name="Burns J.A."/>
            <person name="Paasch A."/>
            <person name="Narechania A."/>
            <person name="Kim E."/>
        </authorList>
    </citation>
    <scope>NUCLEOTIDE SEQUENCE [LARGE SCALE GENOMIC DNA]</scope>
    <source>
        <strain evidence="1 2">PLY_AMNH</strain>
    </source>
</reference>
<dbReference type="Proteomes" id="UP001190700">
    <property type="component" value="Unassembled WGS sequence"/>
</dbReference>
<sequence>MVKEEIDGDVVSKRNLSSAFASAATPSTNPFADDYVVSSLANDVLAAILTHVTVDAAFDLVRRCEGDGQTAYSKLRAKVEPQLFGQLANSLSRLHKLKVDDIEDPVKQLGAFTDLKTSIARYGGERLDAHTVEVMVLAAAVDALPGSYSLVVTKMGEESKPTFDMLVKRCDFHFINILKGGSQQEATDSAAAAREVLKENDDKKKVVCATCAGNGHATDACWLTNPTKLEDYVKRFPKEETRIRAAVEKRRKELKVTEKAAAAVMTHDEVWNAEGHEEVLIACSAVSSAATPCTNPFADGYVVSSAATPCTNPFADDYVVSSSASDGASSSSAVSSASNGASALSSASSAASTVEMGAARRVLHFDSMATTSIFNDVSYFIDGTYVPDSPFNLISAVALEDTYDLYAMFMERELQSGDGTTRYELDENLCLSSVPTTTTVSLVNLADFFTKTLPEERLLVLRAVVLEANRAMDIQKWLLQYDNRLTVSERDPSVYFIDIPNVLVVQLNFFSDNVECITSSEEWKTAFL</sequence>